<feature type="signal peptide" evidence="7">
    <location>
        <begin position="1"/>
        <end position="24"/>
    </location>
</feature>
<sequence>MKPTYASTLLLVLFFLHHAAVVSGSGGRWSLLQQSVGVSAMHMQLLRNDRVIIFDRTDFGPSNLSLPDGKCRDDPNDQALPHDCTAHSVEYDVASNSYRPLTVLTDTWCSSGTVAPDGLLIQTGGFNDGDRAVRVFQPCSDRTCDWAENPTALAVRRWYATNQILPDGRAIIVGGRRQFNYEFYPKNSAGLIFTLPFLLQTKDPEENNLYPFIHLNVDGNLFVFSNNRAILLDYKSNKIVKTFPAIPGGDPRNYPSSGSSVLLPLWAPAVAAEVLVCGGSPKGAYNLASVNGTFVKALSTCGRIRITDASPAWEMEMMPAARVMGDMVLLPTGADVLIINGAGAGTAGWELGRQPALAPVLYRPGEPAGPARFALQNPSSVPRLYHSTAVLLRDGRVLVGGSNPHVGYKFVGVQFPTDLRLEAFSPDYLLPSYSAHRPQIVSQDSPALELRYGEDFTVRFTAASLGSKQVRVTMVAPAFTTHSFSMNQRLLILESEAATSAGGSSYDVTSTAPSTATAAPPGYYMLFVVNAGIPSEGAWVHIH</sequence>
<feature type="domain" description="Galactose oxidase-like Early set" evidence="9">
    <location>
        <begin position="437"/>
        <end position="542"/>
    </location>
</feature>
<evidence type="ECO:0000313" key="11">
    <source>
        <dbReference type="Proteomes" id="UP000236161"/>
    </source>
</evidence>
<dbReference type="SUPFAM" id="SSF81296">
    <property type="entry name" value="E set domains"/>
    <property type="match status" value="1"/>
</dbReference>
<dbReference type="SUPFAM" id="SSF50965">
    <property type="entry name" value="Galactose oxidase, central domain"/>
    <property type="match status" value="1"/>
</dbReference>
<evidence type="ECO:0000256" key="6">
    <source>
        <dbReference type="ARBA" id="ARBA00077505"/>
    </source>
</evidence>
<evidence type="ECO:0000256" key="2">
    <source>
        <dbReference type="ARBA" id="ARBA00022525"/>
    </source>
</evidence>
<dbReference type="InterPro" id="IPR037293">
    <property type="entry name" value="Gal_Oxidase_central_sf"/>
</dbReference>
<feature type="chain" id="PRO_5014183354" description="Aldehyde oxidase GLOX" evidence="7">
    <location>
        <begin position="25"/>
        <end position="543"/>
    </location>
</feature>
<dbReference type="FunFam" id="2.130.10.80:FF:000001">
    <property type="entry name" value="Aldehyde oxidase GLOX"/>
    <property type="match status" value="1"/>
</dbReference>
<reference evidence="10 11" key="1">
    <citation type="journal article" date="2017" name="Nature">
        <title>The Apostasia genome and the evolution of orchids.</title>
        <authorList>
            <person name="Zhang G.Q."/>
            <person name="Liu K.W."/>
            <person name="Li Z."/>
            <person name="Lohaus R."/>
            <person name="Hsiao Y.Y."/>
            <person name="Niu S.C."/>
            <person name="Wang J.Y."/>
            <person name="Lin Y.C."/>
            <person name="Xu Q."/>
            <person name="Chen L.J."/>
            <person name="Yoshida K."/>
            <person name="Fujiwara S."/>
            <person name="Wang Z.W."/>
            <person name="Zhang Y.Q."/>
            <person name="Mitsuda N."/>
            <person name="Wang M."/>
            <person name="Liu G.H."/>
            <person name="Pecoraro L."/>
            <person name="Huang H.X."/>
            <person name="Xiao X.J."/>
            <person name="Lin M."/>
            <person name="Wu X.Y."/>
            <person name="Wu W.L."/>
            <person name="Chen Y.Y."/>
            <person name="Chang S.B."/>
            <person name="Sakamoto S."/>
            <person name="Ohme-Takagi M."/>
            <person name="Yagi M."/>
            <person name="Zeng S.J."/>
            <person name="Shen C.Y."/>
            <person name="Yeh C.M."/>
            <person name="Luo Y.B."/>
            <person name="Tsai W.C."/>
            <person name="Van de Peer Y."/>
            <person name="Liu Z.J."/>
        </authorList>
    </citation>
    <scope>NUCLEOTIDE SEQUENCE [LARGE SCALE GENOMIC DNA]</scope>
    <source>
        <strain evidence="11">cv. Shenzhen</strain>
        <tissue evidence="10">Stem</tissue>
    </source>
</reference>
<feature type="domain" description="Glyoxal oxidase N-terminal" evidence="8">
    <location>
        <begin position="41"/>
        <end position="428"/>
    </location>
</feature>
<name>A0A2I0ABZ5_9ASPA</name>
<organism evidence="10 11">
    <name type="scientific">Apostasia shenzhenica</name>
    <dbReference type="NCBI Taxonomy" id="1088818"/>
    <lineage>
        <taxon>Eukaryota</taxon>
        <taxon>Viridiplantae</taxon>
        <taxon>Streptophyta</taxon>
        <taxon>Embryophyta</taxon>
        <taxon>Tracheophyta</taxon>
        <taxon>Spermatophyta</taxon>
        <taxon>Magnoliopsida</taxon>
        <taxon>Liliopsida</taxon>
        <taxon>Asparagales</taxon>
        <taxon>Orchidaceae</taxon>
        <taxon>Apostasioideae</taxon>
        <taxon>Apostasia</taxon>
    </lineage>
</organism>
<dbReference type="PANTHER" id="PTHR32208:SF62">
    <property type="entry name" value="OXIDASE, PUTATIVE, EXPRESSED-RELATED"/>
    <property type="match status" value="1"/>
</dbReference>
<dbReference type="PANTHER" id="PTHR32208">
    <property type="entry name" value="SECRETED PROTEIN-RELATED"/>
    <property type="match status" value="1"/>
</dbReference>
<dbReference type="AlphaFoldDB" id="A0A2I0ABZ5"/>
<dbReference type="CDD" id="cd02851">
    <property type="entry name" value="E_set_GO_C"/>
    <property type="match status" value="1"/>
</dbReference>
<keyword evidence="11" id="KW-1185">Reference proteome</keyword>
<keyword evidence="2" id="KW-0964">Secreted</keyword>
<evidence type="ECO:0000256" key="1">
    <source>
        <dbReference type="ARBA" id="ARBA00004613"/>
    </source>
</evidence>
<dbReference type="Pfam" id="PF07250">
    <property type="entry name" value="Glyoxal_oxid_N"/>
    <property type="match status" value="1"/>
</dbReference>
<dbReference type="OrthoDB" id="2019572at2759"/>
<dbReference type="InterPro" id="IPR014756">
    <property type="entry name" value="Ig_E-set"/>
</dbReference>
<dbReference type="InterPro" id="IPR009880">
    <property type="entry name" value="Glyoxal_oxidase_N"/>
</dbReference>
<evidence type="ECO:0000256" key="7">
    <source>
        <dbReference type="SAM" id="SignalP"/>
    </source>
</evidence>
<dbReference type="EMBL" id="KZ452000">
    <property type="protein sequence ID" value="PKA53067.1"/>
    <property type="molecule type" value="Genomic_DNA"/>
</dbReference>
<dbReference type="InterPro" id="IPR015202">
    <property type="entry name" value="GO-like_E_set"/>
</dbReference>
<dbReference type="Gene3D" id="2.130.10.80">
    <property type="entry name" value="Galactose oxidase/kelch, beta-propeller"/>
    <property type="match status" value="1"/>
</dbReference>
<dbReference type="STRING" id="1088818.A0A2I0ABZ5"/>
<dbReference type="Gene3D" id="2.60.40.10">
    <property type="entry name" value="Immunoglobulins"/>
    <property type="match status" value="1"/>
</dbReference>
<evidence type="ECO:0000256" key="3">
    <source>
        <dbReference type="ARBA" id="ARBA00022729"/>
    </source>
</evidence>
<keyword evidence="4" id="KW-0560">Oxidoreductase</keyword>
<accession>A0A2I0ABZ5</accession>
<evidence type="ECO:0000313" key="10">
    <source>
        <dbReference type="EMBL" id="PKA53067.1"/>
    </source>
</evidence>
<dbReference type="GO" id="GO:0016491">
    <property type="term" value="F:oxidoreductase activity"/>
    <property type="evidence" value="ECO:0007669"/>
    <property type="project" value="UniProtKB-KW"/>
</dbReference>
<protein>
    <recommendedName>
        <fullName evidence="5">Aldehyde oxidase GLOX</fullName>
    </recommendedName>
    <alternativeName>
        <fullName evidence="6">Glyoxal oxidase</fullName>
    </alternativeName>
</protein>
<proteinExistence type="predicted"/>
<dbReference type="InterPro" id="IPR011043">
    <property type="entry name" value="Gal_Oxase/kelch_b-propeller"/>
</dbReference>
<evidence type="ECO:0000256" key="5">
    <source>
        <dbReference type="ARBA" id="ARBA00073112"/>
    </source>
</evidence>
<dbReference type="InterPro" id="IPR013783">
    <property type="entry name" value="Ig-like_fold"/>
</dbReference>
<evidence type="ECO:0000256" key="4">
    <source>
        <dbReference type="ARBA" id="ARBA00023002"/>
    </source>
</evidence>
<dbReference type="Pfam" id="PF09118">
    <property type="entry name" value="GO-like_E_set"/>
    <property type="match status" value="1"/>
</dbReference>
<keyword evidence="3 7" id="KW-0732">Signal</keyword>
<gene>
    <name evidence="10" type="ORF">AXF42_Ash018975</name>
</gene>
<evidence type="ECO:0000259" key="8">
    <source>
        <dbReference type="Pfam" id="PF07250"/>
    </source>
</evidence>
<evidence type="ECO:0000259" key="9">
    <source>
        <dbReference type="Pfam" id="PF09118"/>
    </source>
</evidence>
<dbReference type="Proteomes" id="UP000236161">
    <property type="component" value="Unassembled WGS sequence"/>
</dbReference>
<comment type="subcellular location">
    <subcellularLocation>
        <location evidence="1">Secreted</location>
    </subcellularLocation>
</comment>
<dbReference type="GO" id="GO:0005615">
    <property type="term" value="C:extracellular space"/>
    <property type="evidence" value="ECO:0007669"/>
    <property type="project" value="UniProtKB-ARBA"/>
</dbReference>